<feature type="chain" id="PRO_5042786925" evidence="1">
    <location>
        <begin position="26"/>
        <end position="270"/>
    </location>
</feature>
<evidence type="ECO:0000313" key="4">
    <source>
        <dbReference type="EMBL" id="WWY03944.1"/>
    </source>
</evidence>
<organism evidence="3">
    <name type="scientific">Neisseria leonii</name>
    <dbReference type="NCBI Taxonomy" id="2995413"/>
    <lineage>
        <taxon>Bacteria</taxon>
        <taxon>Pseudomonadati</taxon>
        <taxon>Pseudomonadota</taxon>
        <taxon>Betaproteobacteria</taxon>
        <taxon>Neisseriales</taxon>
        <taxon>Neisseriaceae</taxon>
        <taxon>Neisseria</taxon>
    </lineage>
</organism>
<dbReference type="EMBL" id="CP146598">
    <property type="protein sequence ID" value="WWY03944.1"/>
    <property type="molecule type" value="Genomic_DNA"/>
</dbReference>
<protein>
    <submittedName>
        <fullName evidence="3">ChaN family lipoprotein</fullName>
    </submittedName>
</protein>
<dbReference type="Proteomes" id="UP001149607">
    <property type="component" value="Chromosome"/>
</dbReference>
<feature type="signal peptide" evidence="1">
    <location>
        <begin position="1"/>
        <end position="25"/>
    </location>
</feature>
<accession>A0A9X4IEV4</accession>
<sequence>MNTYLKKWFGIIILYLLSAAAAAQAPAGRIYDTAAQTDITAEALVQALAQSPMVIIGEKHDETAHHRAELWLLQQTETPRSRGSVLLEMLDSAQQRDVTRVQQWLLDGGSTSERRLPEKMAWNHAWNWPDYARTVSWIMRRPAKVLAAAPGRDDVRRAAAFVPDGRYSGAPAVRQALEQIIGTNHVGTGNTDKVSMQQFKDSIMAQNLAAAPRPAWLLTGSIHASKQLGIPLFLRDAGQASDAKVLILTARDSDIDTGHGDYIWYLDPAP</sequence>
<keyword evidence="5" id="KW-1185">Reference proteome</keyword>
<gene>
    <name evidence="3" type="ORF">ORY91_002036</name>
    <name evidence="4" type="ORF">V9W64_04265</name>
</gene>
<dbReference type="InterPro" id="IPR016773">
    <property type="entry name" value="Fe3_uptake_reg_CjrA_prd"/>
</dbReference>
<proteinExistence type="predicted"/>
<name>A0A9X4IEV4_9NEIS</name>
<reference evidence="4" key="2">
    <citation type="submission" date="2024-02" db="EMBL/GenBank/DDBJ databases">
        <title>Neisseria leonii sp. nov.</title>
        <authorList>
            <person name="Boutroux M."/>
            <person name="Favre-Rochex S."/>
            <person name="Gorgette O."/>
            <person name="Touak G."/>
            <person name="Muhle E."/>
            <person name="Chesneau O."/>
            <person name="Clermont D."/>
            <person name="Rahi P."/>
        </authorList>
    </citation>
    <scope>NUCLEOTIDE SEQUENCE</scope>
    <source>
        <strain evidence="4">51.81</strain>
    </source>
</reference>
<dbReference type="SUPFAM" id="SSF159501">
    <property type="entry name" value="EreA/ChaN-like"/>
    <property type="match status" value="1"/>
</dbReference>
<dbReference type="Gene3D" id="3.40.50.11550">
    <property type="match status" value="1"/>
</dbReference>
<evidence type="ECO:0000313" key="3">
    <source>
        <dbReference type="EMBL" id="MDD9328602.1"/>
    </source>
</evidence>
<dbReference type="InterPro" id="IPR007314">
    <property type="entry name" value="Cofac_haem-bd_dom"/>
</dbReference>
<dbReference type="Gene3D" id="1.10.8.760">
    <property type="entry name" value="Haem-binding uptake, Tiki superfamily, ChaN, domain 2"/>
    <property type="match status" value="1"/>
</dbReference>
<feature type="domain" description="Haem-binding uptake Tiki superfamily ChaN" evidence="2">
    <location>
        <begin position="44"/>
        <end position="232"/>
    </location>
</feature>
<dbReference type="RefSeq" id="WP_274585664.1">
    <property type="nucleotide sequence ID" value="NZ_CP146598.1"/>
</dbReference>
<evidence type="ECO:0000259" key="2">
    <source>
        <dbReference type="Pfam" id="PF04187"/>
    </source>
</evidence>
<keyword evidence="3" id="KW-0449">Lipoprotein</keyword>
<dbReference type="EMBL" id="JAPQFL010000007">
    <property type="protein sequence ID" value="MDD9328602.1"/>
    <property type="molecule type" value="Genomic_DNA"/>
</dbReference>
<dbReference type="PIRSF" id="PIRSF020419">
    <property type="entry name" value="Fe_uptake_reg_CjrA_prd"/>
    <property type="match status" value="1"/>
</dbReference>
<evidence type="ECO:0000256" key="1">
    <source>
        <dbReference type="SAM" id="SignalP"/>
    </source>
</evidence>
<evidence type="ECO:0000313" key="5">
    <source>
        <dbReference type="Proteomes" id="UP001149607"/>
    </source>
</evidence>
<reference evidence="3" key="1">
    <citation type="submission" date="2022-10" db="EMBL/GenBank/DDBJ databases">
        <authorList>
            <person name="Boutroux M."/>
        </authorList>
    </citation>
    <scope>NUCLEOTIDE SEQUENCE</scope>
    <source>
        <strain evidence="3">51.81</strain>
    </source>
</reference>
<dbReference type="AlphaFoldDB" id="A0A9X4IEV4"/>
<dbReference type="Pfam" id="PF04187">
    <property type="entry name" value="Cofac_haem_bdg"/>
    <property type="match status" value="1"/>
</dbReference>
<keyword evidence="1" id="KW-0732">Signal</keyword>